<evidence type="ECO:0000256" key="3">
    <source>
        <dbReference type="ARBA" id="ARBA00022741"/>
    </source>
</evidence>
<dbReference type="AlphaFoldDB" id="A0A1A9WQT4"/>
<dbReference type="GO" id="GO:0035556">
    <property type="term" value="P:intracellular signal transduction"/>
    <property type="evidence" value="ECO:0007669"/>
    <property type="project" value="TreeGrafter"/>
</dbReference>
<dbReference type="Pfam" id="PF00069">
    <property type="entry name" value="Pkinase"/>
    <property type="match status" value="1"/>
</dbReference>
<evidence type="ECO:0000259" key="6">
    <source>
        <dbReference type="PROSITE" id="PS50011"/>
    </source>
</evidence>
<evidence type="ECO:0000256" key="4">
    <source>
        <dbReference type="ARBA" id="ARBA00022777"/>
    </source>
</evidence>
<dbReference type="STRING" id="37001.A0A1A9WQT4"/>
<sequence length="547" mass="60724">MFPDGIFPIGNGMLDVKEECLNNLLIPHHDINEIYDIEQTSFAWGRYSTVRRAIHKHSGLHFAVKSLERQRLGQAADKKIKNEIAVLMLCNDTDYVVKLNAVHQSRLNTALVLELACGGELETLLDDEEFLSEATALICIREVVKALQCLHERSIAHLDLKPQHILLAGKRVEDGLKLCGFGKSRVIGKDSNVLELSGTPDYMAPEVLDYEPLSLQTDIWSVGILAYELLSGSLPFAGETQLKTFLNISQRAFTFPKELFGCVSYQAICFISATLQIKPNDRMTAAECLEHIWLRDEISIDRHIFGNIGMRHLKTGIGEKIDDKEDEIRDDEMLEDVVEENDTQTFQVVSVDNSKKGNVISSSGNYNADRQDVHHHLEGSVHTKLMIENSDKNVMSTTNVTNSSSINRIAQNGHCAVYCQEMNENTAAGLKQQILHIPARHHFSDSNKENKYSATKKTDIVSTQTLSPMPATVVTAVSSIGDNTVGSSNILSDSYDDTMQTCTSPHAADITTESHFLEALSTPNVLRKAAKSENASPVKGLIKKFEN</sequence>
<keyword evidence="3" id="KW-0547">Nucleotide-binding</keyword>
<dbReference type="EnsemblMetazoa" id="GBRI028617-RA">
    <property type="protein sequence ID" value="GBRI028617-PA"/>
    <property type="gene ID" value="GBRI028617"/>
</dbReference>
<dbReference type="PANTHER" id="PTHR24342:SF12">
    <property type="entry name" value="DEATH-ASSOCIATED PROTEIN KINASE RELATED"/>
    <property type="match status" value="1"/>
</dbReference>
<evidence type="ECO:0000256" key="5">
    <source>
        <dbReference type="ARBA" id="ARBA00022840"/>
    </source>
</evidence>
<dbReference type="Proteomes" id="UP000091820">
    <property type="component" value="Unassembled WGS sequence"/>
</dbReference>
<keyword evidence="4" id="KW-0418">Kinase</keyword>
<proteinExistence type="predicted"/>
<dbReference type="GO" id="GO:0043065">
    <property type="term" value="P:positive regulation of apoptotic process"/>
    <property type="evidence" value="ECO:0007669"/>
    <property type="project" value="TreeGrafter"/>
</dbReference>
<dbReference type="InterPro" id="IPR000719">
    <property type="entry name" value="Prot_kinase_dom"/>
</dbReference>
<dbReference type="PROSITE" id="PS50011">
    <property type="entry name" value="PROTEIN_KINASE_DOM"/>
    <property type="match status" value="1"/>
</dbReference>
<evidence type="ECO:0000313" key="8">
    <source>
        <dbReference type="Proteomes" id="UP000091820"/>
    </source>
</evidence>
<keyword evidence="1" id="KW-0723">Serine/threonine-protein kinase</keyword>
<reference evidence="8" key="1">
    <citation type="submission" date="2014-03" db="EMBL/GenBank/DDBJ databases">
        <authorList>
            <person name="Aksoy S."/>
            <person name="Warren W."/>
            <person name="Wilson R.K."/>
        </authorList>
    </citation>
    <scope>NUCLEOTIDE SEQUENCE [LARGE SCALE GENOMIC DNA]</scope>
    <source>
        <strain evidence="8">IAEA</strain>
    </source>
</reference>
<dbReference type="InterPro" id="IPR011009">
    <property type="entry name" value="Kinase-like_dom_sf"/>
</dbReference>
<accession>A0A1A9WQT4</accession>
<keyword evidence="8" id="KW-1185">Reference proteome</keyword>
<dbReference type="VEuPathDB" id="VectorBase:GBRI028617"/>
<dbReference type="GO" id="GO:0005524">
    <property type="term" value="F:ATP binding"/>
    <property type="evidence" value="ECO:0007669"/>
    <property type="project" value="UniProtKB-KW"/>
</dbReference>
<reference evidence="7" key="2">
    <citation type="submission" date="2020-05" db="UniProtKB">
        <authorList>
            <consortium name="EnsemblMetazoa"/>
        </authorList>
    </citation>
    <scope>IDENTIFICATION</scope>
    <source>
        <strain evidence="7">IAEA</strain>
    </source>
</reference>
<organism evidence="7 8">
    <name type="scientific">Glossina brevipalpis</name>
    <dbReference type="NCBI Taxonomy" id="37001"/>
    <lineage>
        <taxon>Eukaryota</taxon>
        <taxon>Metazoa</taxon>
        <taxon>Ecdysozoa</taxon>
        <taxon>Arthropoda</taxon>
        <taxon>Hexapoda</taxon>
        <taxon>Insecta</taxon>
        <taxon>Pterygota</taxon>
        <taxon>Neoptera</taxon>
        <taxon>Endopterygota</taxon>
        <taxon>Diptera</taxon>
        <taxon>Brachycera</taxon>
        <taxon>Muscomorpha</taxon>
        <taxon>Hippoboscoidea</taxon>
        <taxon>Glossinidae</taxon>
        <taxon>Glossina</taxon>
    </lineage>
</organism>
<evidence type="ECO:0000313" key="7">
    <source>
        <dbReference type="EnsemblMetazoa" id="GBRI028617-PA"/>
    </source>
</evidence>
<protein>
    <recommendedName>
        <fullName evidence="6">Protein kinase domain-containing protein</fullName>
    </recommendedName>
</protein>
<dbReference type="Gene3D" id="1.10.510.10">
    <property type="entry name" value="Transferase(Phosphotransferase) domain 1"/>
    <property type="match status" value="1"/>
</dbReference>
<keyword evidence="5" id="KW-0067">ATP-binding</keyword>
<dbReference type="GO" id="GO:0005634">
    <property type="term" value="C:nucleus"/>
    <property type="evidence" value="ECO:0007669"/>
    <property type="project" value="TreeGrafter"/>
</dbReference>
<dbReference type="SUPFAM" id="SSF56112">
    <property type="entry name" value="Protein kinase-like (PK-like)"/>
    <property type="match status" value="1"/>
</dbReference>
<dbReference type="GO" id="GO:0004674">
    <property type="term" value="F:protein serine/threonine kinase activity"/>
    <property type="evidence" value="ECO:0007669"/>
    <property type="project" value="UniProtKB-KW"/>
</dbReference>
<feature type="domain" description="Protein kinase" evidence="6">
    <location>
        <begin position="36"/>
        <end position="294"/>
    </location>
</feature>
<dbReference type="PANTHER" id="PTHR24342">
    <property type="entry name" value="SERINE/THREONINE-PROTEIN KINASE 17"/>
    <property type="match status" value="1"/>
</dbReference>
<evidence type="ECO:0000256" key="2">
    <source>
        <dbReference type="ARBA" id="ARBA00022679"/>
    </source>
</evidence>
<name>A0A1A9WQT4_9MUSC</name>
<evidence type="ECO:0000256" key="1">
    <source>
        <dbReference type="ARBA" id="ARBA00022527"/>
    </source>
</evidence>
<dbReference type="Gene3D" id="3.30.200.20">
    <property type="entry name" value="Phosphorylase Kinase, domain 1"/>
    <property type="match status" value="1"/>
</dbReference>
<keyword evidence="2" id="KW-0808">Transferase</keyword>